<sequence>MSTQGEIRDPETYLKDPRFNQSFQLPADQSDNHATLQVKYADYGYRNQAKPEDENILLFFAPLCASRIFHVGKDELAKKHRVRIIVMDRPGFGGTDPVKLENRAVLCRKITLALLQHLGIQHVSIACHSGGTVYALDMLLHHPEILHPDRPYIAIGAPWILPSHSNSVAMALTKALPNGLLGQADKFIGFINGTLGPVMATSAGVSQVIGNAVWKDDREPDENNPDVKFEESLEPTLFKFLHTESIRGFSDEALFLMQKANGVTGWGDWLDYDDMVPKLVEALNGASRKLTIDVFFAAEDNMIGAAGTQGPKWLNSCWEKDEVRETVTYNTTVIPKANHDTVWSIRRGVPEEVFKKIGA</sequence>
<dbReference type="Gene3D" id="3.40.50.1820">
    <property type="entry name" value="alpha/beta hydrolase"/>
    <property type="match status" value="1"/>
</dbReference>
<gene>
    <name evidence="1" type="ORF">FSARC_13513</name>
</gene>
<comment type="caution">
    <text evidence="1">The sequence shown here is derived from an EMBL/GenBank/DDBJ whole genome shotgun (WGS) entry which is preliminary data.</text>
</comment>
<dbReference type="InterPro" id="IPR029058">
    <property type="entry name" value="AB_hydrolase_fold"/>
</dbReference>
<dbReference type="AlphaFoldDB" id="A0A8H4WTD8"/>
<reference evidence="1" key="1">
    <citation type="journal article" date="2020" name="BMC Genomics">
        <title>Correction to: Identification and distribution of gene clusters required for synthesis of sphingolipid metabolism inhibitors in diverse species of the filamentous fungus Fusarium.</title>
        <authorList>
            <person name="Kim H.S."/>
            <person name="Lohmar J.M."/>
            <person name="Busman M."/>
            <person name="Brown D.W."/>
            <person name="Naumann T.A."/>
            <person name="Divon H.H."/>
            <person name="Lysoe E."/>
            <person name="Uhlig S."/>
            <person name="Proctor R.H."/>
        </authorList>
    </citation>
    <scope>NUCLEOTIDE SEQUENCE</scope>
    <source>
        <strain evidence="1">NRRL 20472</strain>
    </source>
</reference>
<accession>A0A8H4WTD8</accession>
<dbReference type="EMBL" id="JABEXW010001014">
    <property type="protein sequence ID" value="KAF4949306.1"/>
    <property type="molecule type" value="Genomic_DNA"/>
</dbReference>
<dbReference type="OrthoDB" id="294702at2759"/>
<evidence type="ECO:0000313" key="2">
    <source>
        <dbReference type="Proteomes" id="UP000622797"/>
    </source>
</evidence>
<evidence type="ECO:0008006" key="3">
    <source>
        <dbReference type="Google" id="ProtNLM"/>
    </source>
</evidence>
<organism evidence="1 2">
    <name type="scientific">Fusarium sarcochroum</name>
    <dbReference type="NCBI Taxonomy" id="1208366"/>
    <lineage>
        <taxon>Eukaryota</taxon>
        <taxon>Fungi</taxon>
        <taxon>Dikarya</taxon>
        <taxon>Ascomycota</taxon>
        <taxon>Pezizomycotina</taxon>
        <taxon>Sordariomycetes</taxon>
        <taxon>Hypocreomycetidae</taxon>
        <taxon>Hypocreales</taxon>
        <taxon>Nectriaceae</taxon>
        <taxon>Fusarium</taxon>
        <taxon>Fusarium lateritium species complex</taxon>
    </lineage>
</organism>
<dbReference type="SUPFAM" id="SSF53474">
    <property type="entry name" value="alpha/beta-Hydrolases"/>
    <property type="match status" value="1"/>
</dbReference>
<dbReference type="Proteomes" id="UP000622797">
    <property type="component" value="Unassembled WGS sequence"/>
</dbReference>
<name>A0A8H4WTD8_9HYPO</name>
<evidence type="ECO:0000313" key="1">
    <source>
        <dbReference type="EMBL" id="KAF4949306.1"/>
    </source>
</evidence>
<keyword evidence="2" id="KW-1185">Reference proteome</keyword>
<reference evidence="1" key="2">
    <citation type="submission" date="2020-05" db="EMBL/GenBank/DDBJ databases">
        <authorList>
            <person name="Kim H.-S."/>
            <person name="Proctor R.H."/>
            <person name="Brown D.W."/>
        </authorList>
    </citation>
    <scope>NUCLEOTIDE SEQUENCE</scope>
    <source>
        <strain evidence="1">NRRL 20472</strain>
    </source>
</reference>
<proteinExistence type="predicted"/>
<protein>
    <recommendedName>
        <fullName evidence="3">AB hydrolase-1 domain-containing protein</fullName>
    </recommendedName>
</protein>